<dbReference type="InterPro" id="IPR039213">
    <property type="entry name" value="FAM90"/>
</dbReference>
<dbReference type="Pfam" id="PF15288">
    <property type="entry name" value="zf-CCHC_6"/>
    <property type="match status" value="1"/>
</dbReference>
<dbReference type="PANTHER" id="PTHR16035:SF14">
    <property type="entry name" value="FAMILY WITH SEQUENCE SIMILARITY 90 MEMBER A11, PSEUDOGENE-RELATED"/>
    <property type="match status" value="1"/>
</dbReference>
<feature type="compositionally biased region" description="Polar residues" evidence="2">
    <location>
        <begin position="116"/>
        <end position="128"/>
    </location>
</feature>
<protein>
    <recommendedName>
        <fullName evidence="3">Zinc knuckle domain-containing protein</fullName>
    </recommendedName>
</protein>
<dbReference type="OrthoDB" id="9623814at2759"/>
<name>A0A8I3RTL9_CANLF</name>
<dbReference type="GeneTree" id="ENSGT00910000144208"/>
<reference evidence="4" key="2">
    <citation type="submission" date="2025-08" db="UniProtKB">
        <authorList>
            <consortium name="Ensembl"/>
        </authorList>
    </citation>
    <scope>IDENTIFICATION</scope>
    <source>
        <strain evidence="4">Boxer</strain>
    </source>
</reference>
<reference evidence="4" key="1">
    <citation type="submission" date="2020-03" db="EMBL/GenBank/DDBJ databases">
        <title>Long-read based genome assembly of a Labrador retriever dog.</title>
        <authorList>
            <person name="Eory L."/>
            <person name="Zhang W."/>
            <person name="Schoenebeck J."/>
        </authorList>
    </citation>
    <scope>NUCLEOTIDE SEQUENCE [LARGE SCALE GENOMIC DNA]</scope>
    <source>
        <strain evidence="4">Labrador retriever</strain>
    </source>
</reference>
<dbReference type="Proteomes" id="UP000805418">
    <property type="component" value="Chromosome 1"/>
</dbReference>
<dbReference type="Ensembl" id="ENSCAFT00845008218.1">
    <property type="protein sequence ID" value="ENSCAFP00845006459.1"/>
    <property type="gene ID" value="ENSCAFG00845004594.1"/>
</dbReference>
<feature type="region of interest" description="Disordered" evidence="2">
    <location>
        <begin position="87"/>
        <end position="174"/>
    </location>
</feature>
<feature type="region of interest" description="Disordered" evidence="2">
    <location>
        <begin position="1"/>
        <end position="40"/>
    </location>
</feature>
<reference evidence="4" key="3">
    <citation type="submission" date="2025-09" db="UniProtKB">
        <authorList>
            <consortium name="Ensembl"/>
        </authorList>
    </citation>
    <scope>IDENTIFICATION</scope>
    <source>
        <strain evidence="4">Boxer</strain>
    </source>
</reference>
<evidence type="ECO:0000313" key="4">
    <source>
        <dbReference type="Ensembl" id="ENSCAFP00845006459.1"/>
    </source>
</evidence>
<evidence type="ECO:0000259" key="3">
    <source>
        <dbReference type="Pfam" id="PF15288"/>
    </source>
</evidence>
<feature type="region of interest" description="Disordered" evidence="2">
    <location>
        <begin position="271"/>
        <end position="311"/>
    </location>
</feature>
<evidence type="ECO:0000256" key="2">
    <source>
        <dbReference type="SAM" id="MobiDB-lite"/>
    </source>
</evidence>
<organism evidence="4 5">
    <name type="scientific">Canis lupus familiaris</name>
    <name type="common">Dog</name>
    <name type="synonym">Canis familiaris</name>
    <dbReference type="NCBI Taxonomy" id="9615"/>
    <lineage>
        <taxon>Eukaryota</taxon>
        <taxon>Metazoa</taxon>
        <taxon>Chordata</taxon>
        <taxon>Craniata</taxon>
        <taxon>Vertebrata</taxon>
        <taxon>Euteleostomi</taxon>
        <taxon>Mammalia</taxon>
        <taxon>Eutheria</taxon>
        <taxon>Laurasiatheria</taxon>
        <taxon>Carnivora</taxon>
        <taxon>Caniformia</taxon>
        <taxon>Canidae</taxon>
        <taxon>Canis</taxon>
    </lineage>
</organism>
<feature type="compositionally biased region" description="Polar residues" evidence="2">
    <location>
        <begin position="272"/>
        <end position="283"/>
    </location>
</feature>
<dbReference type="PANTHER" id="PTHR16035">
    <property type="entry name" value="PROTEIN FAM90A1"/>
    <property type="match status" value="1"/>
</dbReference>
<proteinExistence type="inferred from homology"/>
<accession>A0A8I3RTL9</accession>
<feature type="compositionally biased region" description="Basic and acidic residues" evidence="2">
    <location>
        <begin position="99"/>
        <end position="114"/>
    </location>
</feature>
<sequence length="311" mass="34231">MTGHCIYQQPPKSHMAQNLKKLQRGPAGPRNSSPKGEDARVKCKNCGAFGHLASSKMCPMKCWDGALAPQPLGCNRNENLEPRRLQDFQTPGSFHGTGSRKEQRQRQEEQERKALPQTSPVRPPQKQQNRCKEPMDGVAPLRRPTRPMPIQTNKKRSVLGPVPTSQPPDKTPDMHSFCPTRPLSEAPKISTWKPAQRYEVDSPCQGLKSSTLTLGRERSLPLSTKWAASRLDVFSPDLPQSARKTLALGCGCNPQAQAKCPHVDSKAIPQPATGNCGQNSKLSIQAPGKKSPQVAIQTCQNPPKKARFSLF</sequence>
<feature type="domain" description="Zinc knuckle" evidence="3">
    <location>
        <begin position="40"/>
        <end position="77"/>
    </location>
</feature>
<evidence type="ECO:0000313" key="5">
    <source>
        <dbReference type="Proteomes" id="UP000805418"/>
    </source>
</evidence>
<dbReference type="AlphaFoldDB" id="A0A8I3RTL9"/>
<keyword evidence="5" id="KW-1185">Reference proteome</keyword>
<dbReference type="InterPro" id="IPR041670">
    <property type="entry name" value="Znf-CCHC_6"/>
</dbReference>
<evidence type="ECO:0000256" key="1">
    <source>
        <dbReference type="ARBA" id="ARBA00007943"/>
    </source>
</evidence>
<comment type="similarity">
    <text evidence="1">Belongs to the FAM90 family.</text>
</comment>